<dbReference type="PANTHER" id="PTHR35176:SF1">
    <property type="entry name" value="F420H(2)-DEPENDENT BILIVERDIN REDUCTASE"/>
    <property type="match status" value="1"/>
</dbReference>
<dbReference type="InterPro" id="IPR052019">
    <property type="entry name" value="F420H2_bilvrd_red/Heme_oxyg"/>
</dbReference>
<proteinExistence type="predicted"/>
<dbReference type="GO" id="GO:0016627">
    <property type="term" value="F:oxidoreductase activity, acting on the CH-CH group of donors"/>
    <property type="evidence" value="ECO:0007669"/>
    <property type="project" value="TreeGrafter"/>
</dbReference>
<dbReference type="InterPro" id="IPR011576">
    <property type="entry name" value="Pyridox_Oxase_N"/>
</dbReference>
<dbReference type="STRING" id="589385.SAMN05421504_107318"/>
<dbReference type="RefSeq" id="WP_091294790.1">
    <property type="nucleotide sequence ID" value="NZ_FNON01000007.1"/>
</dbReference>
<gene>
    <name evidence="3" type="ORF">SAMN05421504_107318</name>
</gene>
<dbReference type="AlphaFoldDB" id="A0A1H3NKD8"/>
<dbReference type="GO" id="GO:0070967">
    <property type="term" value="F:coenzyme F420 binding"/>
    <property type="evidence" value="ECO:0007669"/>
    <property type="project" value="TreeGrafter"/>
</dbReference>
<evidence type="ECO:0000313" key="4">
    <source>
        <dbReference type="Proteomes" id="UP000199515"/>
    </source>
</evidence>
<dbReference type="NCBIfam" id="TIGR03618">
    <property type="entry name" value="Rv1155_F420"/>
    <property type="match status" value="1"/>
</dbReference>
<dbReference type="PANTHER" id="PTHR35176">
    <property type="entry name" value="HEME OXYGENASE HI_0854-RELATED"/>
    <property type="match status" value="1"/>
</dbReference>
<dbReference type="Proteomes" id="UP000199515">
    <property type="component" value="Unassembled WGS sequence"/>
</dbReference>
<dbReference type="InterPro" id="IPR012349">
    <property type="entry name" value="Split_barrel_FMN-bd"/>
</dbReference>
<reference evidence="3 4" key="1">
    <citation type="submission" date="2016-10" db="EMBL/GenBank/DDBJ databases">
        <authorList>
            <person name="de Groot N.N."/>
        </authorList>
    </citation>
    <scope>NUCLEOTIDE SEQUENCE [LARGE SCALE GENOMIC DNA]</scope>
    <source>
        <strain evidence="3 4">CPCC 202699</strain>
    </source>
</reference>
<dbReference type="EMBL" id="FNON01000007">
    <property type="protein sequence ID" value="SDY88679.1"/>
    <property type="molecule type" value="Genomic_DNA"/>
</dbReference>
<dbReference type="InterPro" id="IPR019920">
    <property type="entry name" value="F420-binding_dom_put"/>
</dbReference>
<protein>
    <submittedName>
        <fullName evidence="3">PPOX class probable F420-dependent enzyme</fullName>
    </submittedName>
</protein>
<dbReference type="OrthoDB" id="4551790at2"/>
<name>A0A1H3NKD8_9PSEU</name>
<feature type="domain" description="Pyridoxamine 5'-phosphate oxidase N-terminal" evidence="2">
    <location>
        <begin position="9"/>
        <end position="129"/>
    </location>
</feature>
<dbReference type="Pfam" id="PF01243">
    <property type="entry name" value="PNPOx_N"/>
    <property type="match status" value="1"/>
</dbReference>
<accession>A0A1H3NKD8</accession>
<evidence type="ECO:0000259" key="2">
    <source>
        <dbReference type="Pfam" id="PF01243"/>
    </source>
</evidence>
<keyword evidence="4" id="KW-1185">Reference proteome</keyword>
<organism evidence="3 4">
    <name type="scientific">Amycolatopsis xylanica</name>
    <dbReference type="NCBI Taxonomy" id="589385"/>
    <lineage>
        <taxon>Bacteria</taxon>
        <taxon>Bacillati</taxon>
        <taxon>Actinomycetota</taxon>
        <taxon>Actinomycetes</taxon>
        <taxon>Pseudonocardiales</taxon>
        <taxon>Pseudonocardiaceae</taxon>
        <taxon>Amycolatopsis</taxon>
    </lineage>
</organism>
<dbReference type="GO" id="GO:0005829">
    <property type="term" value="C:cytosol"/>
    <property type="evidence" value="ECO:0007669"/>
    <property type="project" value="TreeGrafter"/>
</dbReference>
<evidence type="ECO:0000313" key="3">
    <source>
        <dbReference type="EMBL" id="SDY88679.1"/>
    </source>
</evidence>
<dbReference type="SUPFAM" id="SSF50475">
    <property type="entry name" value="FMN-binding split barrel"/>
    <property type="match status" value="1"/>
</dbReference>
<dbReference type="Gene3D" id="2.30.110.10">
    <property type="entry name" value="Electron Transport, Fmn-binding Protein, Chain A"/>
    <property type="match status" value="1"/>
</dbReference>
<evidence type="ECO:0000256" key="1">
    <source>
        <dbReference type="ARBA" id="ARBA00023002"/>
    </source>
</evidence>
<sequence>MVTNGQAPTDALREFWSERHLCMLTTLRKDGTPHVVPVGVTVSEDFSTARVICRRGSVKAANVRRGGSDGATVAVSQVEGGRWSTLEGLAVIREDADSVRDAENRYAVRYHRQPTPNPERIVIEIKLTRRLGMA</sequence>
<keyword evidence="1" id="KW-0560">Oxidoreductase</keyword>